<evidence type="ECO:0000313" key="5">
    <source>
        <dbReference type="EMBL" id="KAF2272337.1"/>
    </source>
</evidence>
<dbReference type="GO" id="GO:0044550">
    <property type="term" value="P:secondary metabolite biosynthetic process"/>
    <property type="evidence" value="ECO:0007669"/>
    <property type="project" value="TreeGrafter"/>
</dbReference>
<dbReference type="EMBL" id="ML986522">
    <property type="protein sequence ID" value="KAF2272337.1"/>
    <property type="molecule type" value="Genomic_DNA"/>
</dbReference>
<protein>
    <submittedName>
        <fullName evidence="5">FAD/NAD(P)-binding domain-containing protein</fullName>
    </submittedName>
</protein>
<feature type="domain" description="Glucose-methanol-choline oxidoreductase N-terminal" evidence="3">
    <location>
        <begin position="368"/>
        <end position="449"/>
    </location>
</feature>
<reference evidence="5" key="1">
    <citation type="journal article" date="2020" name="Stud. Mycol.">
        <title>101 Dothideomycetes genomes: a test case for predicting lifestyles and emergence of pathogens.</title>
        <authorList>
            <person name="Haridas S."/>
            <person name="Albert R."/>
            <person name="Binder M."/>
            <person name="Bloem J."/>
            <person name="Labutti K."/>
            <person name="Salamov A."/>
            <person name="Andreopoulos B."/>
            <person name="Baker S."/>
            <person name="Barry K."/>
            <person name="Bills G."/>
            <person name="Bluhm B."/>
            <person name="Cannon C."/>
            <person name="Castanera R."/>
            <person name="Culley D."/>
            <person name="Daum C."/>
            <person name="Ezra D."/>
            <person name="Gonzalez J."/>
            <person name="Henrissat B."/>
            <person name="Kuo A."/>
            <person name="Liang C."/>
            <person name="Lipzen A."/>
            <person name="Lutzoni F."/>
            <person name="Magnuson J."/>
            <person name="Mondo S."/>
            <person name="Nolan M."/>
            <person name="Ohm R."/>
            <person name="Pangilinan J."/>
            <person name="Park H.-J."/>
            <person name="Ramirez L."/>
            <person name="Alfaro M."/>
            <person name="Sun H."/>
            <person name="Tritt A."/>
            <person name="Yoshinaga Y."/>
            <person name="Zwiers L.-H."/>
            <person name="Turgeon B."/>
            <person name="Goodwin S."/>
            <person name="Spatafora J."/>
            <person name="Crous P."/>
            <person name="Grigoriev I."/>
        </authorList>
    </citation>
    <scope>NUCLEOTIDE SEQUENCE</scope>
    <source>
        <strain evidence="5">CBS 379.55</strain>
    </source>
</reference>
<dbReference type="Pfam" id="PF00732">
    <property type="entry name" value="GMC_oxred_N"/>
    <property type="match status" value="1"/>
</dbReference>
<dbReference type="SUPFAM" id="SSF51905">
    <property type="entry name" value="FAD/NAD(P)-binding domain"/>
    <property type="match status" value="1"/>
</dbReference>
<dbReference type="GeneID" id="54554942"/>
<dbReference type="Gene3D" id="3.30.560.10">
    <property type="entry name" value="Glucose Oxidase, domain 3"/>
    <property type="match status" value="1"/>
</dbReference>
<gene>
    <name evidence="5" type="ORF">EI97DRAFT_470435</name>
</gene>
<feature type="domain" description="Glucose-methanol-choline oxidoreductase C-terminal" evidence="4">
    <location>
        <begin position="581"/>
        <end position="721"/>
    </location>
</feature>
<proteinExistence type="inferred from homology"/>
<evidence type="ECO:0000259" key="4">
    <source>
        <dbReference type="Pfam" id="PF05199"/>
    </source>
</evidence>
<dbReference type="InterPro" id="IPR007867">
    <property type="entry name" value="GMC_OxRtase_C"/>
</dbReference>
<dbReference type="InterPro" id="IPR024079">
    <property type="entry name" value="MetalloPept_cat_dom_sf"/>
</dbReference>
<dbReference type="GO" id="GO:0008237">
    <property type="term" value="F:metallopeptidase activity"/>
    <property type="evidence" value="ECO:0007669"/>
    <property type="project" value="InterPro"/>
</dbReference>
<dbReference type="AlphaFoldDB" id="A0A6A6J7X7"/>
<dbReference type="SUPFAM" id="SSF54373">
    <property type="entry name" value="FAD-linked reductases, C-terminal domain"/>
    <property type="match status" value="1"/>
</dbReference>
<dbReference type="InterPro" id="IPR000172">
    <property type="entry name" value="GMC_OxRdtase_N"/>
</dbReference>
<organism evidence="5 6">
    <name type="scientific">Westerdykella ornata</name>
    <dbReference type="NCBI Taxonomy" id="318751"/>
    <lineage>
        <taxon>Eukaryota</taxon>
        <taxon>Fungi</taxon>
        <taxon>Dikarya</taxon>
        <taxon>Ascomycota</taxon>
        <taxon>Pezizomycotina</taxon>
        <taxon>Dothideomycetes</taxon>
        <taxon>Pleosporomycetidae</taxon>
        <taxon>Pleosporales</taxon>
        <taxon>Sporormiaceae</taxon>
        <taxon>Westerdykella</taxon>
    </lineage>
</organism>
<evidence type="ECO:0000313" key="6">
    <source>
        <dbReference type="Proteomes" id="UP000800097"/>
    </source>
</evidence>
<dbReference type="Pfam" id="PF05199">
    <property type="entry name" value="GMC_oxred_C"/>
    <property type="match status" value="1"/>
</dbReference>
<dbReference type="InterPro" id="IPR012132">
    <property type="entry name" value="GMC_OxRdtase"/>
</dbReference>
<accession>A0A6A6J7X7</accession>
<keyword evidence="2" id="KW-0732">Signal</keyword>
<dbReference type="Gene3D" id="3.40.390.10">
    <property type="entry name" value="Collagenase (Catalytic Domain)"/>
    <property type="match status" value="1"/>
</dbReference>
<dbReference type="OrthoDB" id="4727969at2759"/>
<dbReference type="InterPro" id="IPR036188">
    <property type="entry name" value="FAD/NAD-bd_sf"/>
</dbReference>
<dbReference type="RefSeq" id="XP_033649876.1">
    <property type="nucleotide sequence ID" value="XM_033801767.1"/>
</dbReference>
<keyword evidence="6" id="KW-1185">Reference proteome</keyword>
<evidence type="ECO:0000256" key="1">
    <source>
        <dbReference type="ARBA" id="ARBA00010790"/>
    </source>
</evidence>
<dbReference type="GO" id="GO:0050660">
    <property type="term" value="F:flavin adenine dinucleotide binding"/>
    <property type="evidence" value="ECO:0007669"/>
    <property type="project" value="InterPro"/>
</dbReference>
<comment type="similarity">
    <text evidence="1">Belongs to the GMC oxidoreductase family.</text>
</comment>
<evidence type="ECO:0000259" key="3">
    <source>
        <dbReference type="Pfam" id="PF00732"/>
    </source>
</evidence>
<feature type="chain" id="PRO_5025562091" evidence="2">
    <location>
        <begin position="26"/>
        <end position="734"/>
    </location>
</feature>
<sequence length="734" mass="78740">MSLSIMYPLAKFFPLLLLLASPGSALIKIDRCTDSDRARLEQGVKEALEAAEAALNALNTGKIGDSEEAFHGAYDPILKPEARGFVQRTFERLNVMGKNDYQVTIYCNGALEDIKKETSDATGPQWHDTLFINKGNGQRISAILDQSAEDRRSGKKPGDSESFAVLGWAPDPPSKDFGDQAHIFVHNDAVNPPSNGEFDTRWLSEIKQNGIDGGKNMLDLIRGTTTTVLHELLHVAGGLIQPHSRGAVVDDGPGGMMYGWLYCMVANNQIPDVATEKCADCLMQFAKACYLQIQNPEHKATCWRTGIVKPDTLEPVVPGQQAKHITIPDYQHPDLGTVREICKGERVSKGVDIGSGGSPGFDWAPESIDQRDGTTLSSRKAYYDPIERSRPNLQLLTHHTVKEILFEGRLVVSAANHSTSEVCAKKEVILAAGAIQTPQLPQVSGIGLKSVLEAAGITVKTSLRGTFPNFDTVISNETFNATSWEEHNEHRTGPVAAGSGSTALLFSLPQLNVSSALGVAQALLSQSDSETPYPPPIYRSSPSLVRGFLAQSTILACRFTSNDSAGPIAGTGFAFTFLLKPASKGTVTLDPGNPDGLPIVRYNTLSNLIDASILLAMLICTRAFWSSSNAPLAAHFGDIDELLPGAQYQTDEQLLSALRAGNLLPGLSHSGGTCAMMPVEKGGCGGPDLKVYGVKGSRVVDASVMPLIVGAPLQATVYAVAEKAADLIKRDRPW</sequence>
<dbReference type="GO" id="GO:0016614">
    <property type="term" value="F:oxidoreductase activity, acting on CH-OH group of donors"/>
    <property type="evidence" value="ECO:0007669"/>
    <property type="project" value="InterPro"/>
</dbReference>
<evidence type="ECO:0000256" key="2">
    <source>
        <dbReference type="SAM" id="SignalP"/>
    </source>
</evidence>
<name>A0A6A6J7X7_WESOR</name>
<dbReference type="Gene3D" id="3.50.50.60">
    <property type="entry name" value="FAD/NAD(P)-binding domain"/>
    <property type="match status" value="1"/>
</dbReference>
<feature type="signal peptide" evidence="2">
    <location>
        <begin position="1"/>
        <end position="25"/>
    </location>
</feature>
<dbReference type="PANTHER" id="PTHR11552">
    <property type="entry name" value="GLUCOSE-METHANOL-CHOLINE GMC OXIDOREDUCTASE"/>
    <property type="match status" value="1"/>
</dbReference>
<dbReference type="PANTHER" id="PTHR11552:SF115">
    <property type="entry name" value="DEHYDROGENASE XPTC-RELATED"/>
    <property type="match status" value="1"/>
</dbReference>
<dbReference type="Proteomes" id="UP000800097">
    <property type="component" value="Unassembled WGS sequence"/>
</dbReference>